<dbReference type="Pfam" id="PF09346">
    <property type="entry name" value="SMI1_KNR4"/>
    <property type="match status" value="1"/>
</dbReference>
<sequence length="182" mass="20791">HKRTFLSSRRCVSCEEPMIFISTNEPASLSDVKAFELKRGVRLPKDYLLFLLDLNGGQLNPSQSYVKVPNWNSLELQELFGITENPNHSITNHRFTNFSDYMHQMMLDIGYDPFGQTLFMDLREGPNHGKIYIRAHNSPPNDPILIDDTGFEDEDDYEDAQLLYPVANSFAEFTAMLGPAPD</sequence>
<reference evidence="2" key="1">
    <citation type="submission" date="2022-05" db="EMBL/GenBank/DDBJ databases">
        <authorList>
            <person name="Park J.-S."/>
        </authorList>
    </citation>
    <scope>NUCLEOTIDE SEQUENCE</scope>
    <source>
        <strain evidence="2">2012CJ41-6</strain>
    </source>
</reference>
<dbReference type="InterPro" id="IPR037883">
    <property type="entry name" value="Knr4/Smi1-like_sf"/>
</dbReference>
<gene>
    <name evidence="2" type="ORF">M3P21_08675</name>
</gene>
<feature type="domain" description="Knr4/Smi1-like" evidence="1">
    <location>
        <begin position="26"/>
        <end position="176"/>
    </location>
</feature>
<dbReference type="EMBL" id="JAMFMB010000008">
    <property type="protein sequence ID" value="MCL6283611.1"/>
    <property type="molecule type" value="Genomic_DNA"/>
</dbReference>
<proteinExistence type="predicted"/>
<dbReference type="Proteomes" id="UP001203880">
    <property type="component" value="Unassembled WGS sequence"/>
</dbReference>
<comment type="caution">
    <text evidence="2">The sequence shown here is derived from an EMBL/GenBank/DDBJ whole genome shotgun (WGS) entry which is preliminary data.</text>
</comment>
<feature type="non-terminal residue" evidence="2">
    <location>
        <position position="1"/>
    </location>
</feature>
<dbReference type="SMART" id="SM00860">
    <property type="entry name" value="SMI1_KNR4"/>
    <property type="match status" value="1"/>
</dbReference>
<evidence type="ECO:0000313" key="3">
    <source>
        <dbReference type="Proteomes" id="UP001203880"/>
    </source>
</evidence>
<name>A0ABT0Q1C3_9RHOB</name>
<evidence type="ECO:0000259" key="1">
    <source>
        <dbReference type="SMART" id="SM00860"/>
    </source>
</evidence>
<dbReference type="RefSeq" id="WP_249708988.1">
    <property type="nucleotide sequence ID" value="NZ_JAMFMB010000008.1"/>
</dbReference>
<keyword evidence="3" id="KW-1185">Reference proteome</keyword>
<dbReference type="InterPro" id="IPR018958">
    <property type="entry name" value="Knr4/Smi1-like_dom"/>
</dbReference>
<organism evidence="2 3">
    <name type="scientific">Ruegeria spongiae</name>
    <dbReference type="NCBI Taxonomy" id="2942209"/>
    <lineage>
        <taxon>Bacteria</taxon>
        <taxon>Pseudomonadati</taxon>
        <taxon>Pseudomonadota</taxon>
        <taxon>Alphaproteobacteria</taxon>
        <taxon>Rhodobacterales</taxon>
        <taxon>Roseobacteraceae</taxon>
        <taxon>Ruegeria</taxon>
    </lineage>
</organism>
<protein>
    <submittedName>
        <fullName evidence="2">SMI1/KNR4 family protein</fullName>
    </submittedName>
</protein>
<dbReference type="SUPFAM" id="SSF160631">
    <property type="entry name" value="SMI1/KNR4-like"/>
    <property type="match status" value="1"/>
</dbReference>
<accession>A0ABT0Q1C3</accession>
<dbReference type="Gene3D" id="3.40.1580.10">
    <property type="entry name" value="SMI1/KNR4-like"/>
    <property type="match status" value="1"/>
</dbReference>
<evidence type="ECO:0000313" key="2">
    <source>
        <dbReference type="EMBL" id="MCL6283611.1"/>
    </source>
</evidence>